<comment type="caution">
    <text evidence="1">The sequence shown here is derived from an EMBL/GenBank/DDBJ whole genome shotgun (WGS) entry which is preliminary data.</text>
</comment>
<accession>A0ACB7PS97</accession>
<dbReference type="Proteomes" id="UP000724584">
    <property type="component" value="Unassembled WGS sequence"/>
</dbReference>
<sequence length="199" mass="22486">MDTVTGPNATNVPEAQPEDGDPSLRTIQSEVPDDDAIDAPIPEAQATTEERFKDFDMNGVIHVVIQVTLSRQTEIFRYVGYKYDWDYPSPFWHFLGKIVAKAIFDNKAELRELNYVAVGRREFIAYTTSMWTAAVEAWKAAGNAELPPLNVIEVNFKKPQPGRPLDMTWALARGPITNKIRQWNGRTGDEVYDLVLKEG</sequence>
<proteinExistence type="predicted"/>
<reference evidence="1 2" key="1">
    <citation type="journal article" date="2021" name="Nat. Commun.">
        <title>Genetic determinants of endophytism in the Arabidopsis root mycobiome.</title>
        <authorList>
            <person name="Mesny F."/>
            <person name="Miyauchi S."/>
            <person name="Thiergart T."/>
            <person name="Pickel B."/>
            <person name="Atanasova L."/>
            <person name="Karlsson M."/>
            <person name="Huettel B."/>
            <person name="Barry K.W."/>
            <person name="Haridas S."/>
            <person name="Chen C."/>
            <person name="Bauer D."/>
            <person name="Andreopoulos W."/>
            <person name="Pangilinan J."/>
            <person name="LaButti K."/>
            <person name="Riley R."/>
            <person name="Lipzen A."/>
            <person name="Clum A."/>
            <person name="Drula E."/>
            <person name="Henrissat B."/>
            <person name="Kohler A."/>
            <person name="Grigoriev I.V."/>
            <person name="Martin F.M."/>
            <person name="Hacquard S."/>
        </authorList>
    </citation>
    <scope>NUCLEOTIDE SEQUENCE [LARGE SCALE GENOMIC DNA]</scope>
    <source>
        <strain evidence="1 2">MPI-SDFR-AT-0079</strain>
    </source>
</reference>
<gene>
    <name evidence="1" type="ORF">F5144DRAFT_626224</name>
</gene>
<evidence type="ECO:0000313" key="1">
    <source>
        <dbReference type="EMBL" id="KAH6651301.1"/>
    </source>
</evidence>
<keyword evidence="2" id="KW-1185">Reference proteome</keyword>
<dbReference type="EMBL" id="JAGIZQ010000001">
    <property type="protein sequence ID" value="KAH6651301.1"/>
    <property type="molecule type" value="Genomic_DNA"/>
</dbReference>
<organism evidence="1 2">
    <name type="scientific">Chaetomium tenue</name>
    <dbReference type="NCBI Taxonomy" id="1854479"/>
    <lineage>
        <taxon>Eukaryota</taxon>
        <taxon>Fungi</taxon>
        <taxon>Dikarya</taxon>
        <taxon>Ascomycota</taxon>
        <taxon>Pezizomycotina</taxon>
        <taxon>Sordariomycetes</taxon>
        <taxon>Sordariomycetidae</taxon>
        <taxon>Sordariales</taxon>
        <taxon>Chaetomiaceae</taxon>
        <taxon>Chaetomium</taxon>
    </lineage>
</organism>
<protein>
    <submittedName>
        <fullName evidence="1">Uncharacterized protein</fullName>
    </submittedName>
</protein>
<evidence type="ECO:0000313" key="2">
    <source>
        <dbReference type="Proteomes" id="UP000724584"/>
    </source>
</evidence>
<name>A0ACB7PS97_9PEZI</name>